<gene>
    <name evidence="4" type="ORF">AOX59_02515</name>
</gene>
<comment type="subunit">
    <text evidence="2">Homotetramer.</text>
</comment>
<dbReference type="AlphaFoldDB" id="A0A0U4F1W7"/>
<dbReference type="OrthoDB" id="306388at2"/>
<dbReference type="KEGG" id="lao:AOX59_02515"/>
<dbReference type="Proteomes" id="UP000050331">
    <property type="component" value="Chromosome"/>
</dbReference>
<dbReference type="PANTHER" id="PTHR43639:SF1">
    <property type="entry name" value="SHORT-CHAIN DEHYDROGENASE_REDUCTASE FAMILY PROTEIN"/>
    <property type="match status" value="1"/>
</dbReference>
<organism evidence="4 5">
    <name type="scientific">Lentibacillus amyloliquefaciens</name>
    <dbReference type="NCBI Taxonomy" id="1472767"/>
    <lineage>
        <taxon>Bacteria</taxon>
        <taxon>Bacillati</taxon>
        <taxon>Bacillota</taxon>
        <taxon>Bacilli</taxon>
        <taxon>Bacillales</taxon>
        <taxon>Bacillaceae</taxon>
        <taxon>Lentibacillus</taxon>
    </lineage>
</organism>
<dbReference type="InterPro" id="IPR020904">
    <property type="entry name" value="Sc_DH/Rdtase_CS"/>
</dbReference>
<evidence type="ECO:0000313" key="5">
    <source>
        <dbReference type="Proteomes" id="UP000050331"/>
    </source>
</evidence>
<dbReference type="PRINTS" id="PR00081">
    <property type="entry name" value="GDHRDH"/>
</dbReference>
<proteinExistence type="inferred from homology"/>
<dbReference type="InterPro" id="IPR036291">
    <property type="entry name" value="NAD(P)-bd_dom_sf"/>
</dbReference>
<evidence type="ECO:0000256" key="1">
    <source>
        <dbReference type="ARBA" id="ARBA00006484"/>
    </source>
</evidence>
<dbReference type="PRINTS" id="PR00080">
    <property type="entry name" value="SDRFAMILY"/>
</dbReference>
<dbReference type="STRING" id="1472767.AOX59_02515"/>
<dbReference type="NCBIfam" id="NF005559">
    <property type="entry name" value="PRK07231.1"/>
    <property type="match status" value="1"/>
</dbReference>
<keyword evidence="3" id="KW-0560">Oxidoreductase</keyword>
<evidence type="ECO:0000313" key="4">
    <source>
        <dbReference type="EMBL" id="ALX47574.1"/>
    </source>
</evidence>
<dbReference type="GO" id="GO:0016491">
    <property type="term" value="F:oxidoreductase activity"/>
    <property type="evidence" value="ECO:0007669"/>
    <property type="project" value="UniProtKB-KW"/>
</dbReference>
<comment type="similarity">
    <text evidence="1">Belongs to the short-chain dehydrogenases/reductases (SDR) family.</text>
</comment>
<dbReference type="PROSITE" id="PS00061">
    <property type="entry name" value="ADH_SHORT"/>
    <property type="match status" value="1"/>
</dbReference>
<name>A0A0U4F1W7_9BACI</name>
<reference evidence="4 5" key="1">
    <citation type="submission" date="2016-01" db="EMBL/GenBank/DDBJ databases">
        <title>Complete genome sequence of strain Lentibacillus amyloliquefaciens LAM0015T isolated from saline sediment.</title>
        <authorList>
            <person name="Wang J.-L."/>
            <person name="He M.-X."/>
        </authorList>
    </citation>
    <scope>NUCLEOTIDE SEQUENCE [LARGE SCALE GENOMIC DNA]</scope>
    <source>
        <strain evidence="4 5">LAM0015</strain>
    </source>
</reference>
<accession>A0A0U4F1W7</accession>
<dbReference type="Gene3D" id="3.40.50.720">
    <property type="entry name" value="NAD(P)-binding Rossmann-like Domain"/>
    <property type="match status" value="1"/>
</dbReference>
<dbReference type="FunFam" id="3.40.50.720:FF:000084">
    <property type="entry name" value="Short-chain dehydrogenase reductase"/>
    <property type="match status" value="1"/>
</dbReference>
<dbReference type="GO" id="GO:0008206">
    <property type="term" value="P:bile acid metabolic process"/>
    <property type="evidence" value="ECO:0007669"/>
    <property type="project" value="UniProtKB-ARBA"/>
</dbReference>
<dbReference type="CDD" id="cd05233">
    <property type="entry name" value="SDR_c"/>
    <property type="match status" value="1"/>
</dbReference>
<evidence type="ECO:0008006" key="6">
    <source>
        <dbReference type="Google" id="ProtNLM"/>
    </source>
</evidence>
<dbReference type="PANTHER" id="PTHR43639">
    <property type="entry name" value="OXIDOREDUCTASE, SHORT-CHAIN DEHYDROGENASE/REDUCTASE FAMILY (AFU_ORTHOLOGUE AFUA_5G02870)"/>
    <property type="match status" value="1"/>
</dbReference>
<dbReference type="EMBL" id="CP013862">
    <property type="protein sequence ID" value="ALX47574.1"/>
    <property type="molecule type" value="Genomic_DNA"/>
</dbReference>
<dbReference type="RefSeq" id="WP_068441371.1">
    <property type="nucleotide sequence ID" value="NZ_CP013862.1"/>
</dbReference>
<dbReference type="Pfam" id="PF13561">
    <property type="entry name" value="adh_short_C2"/>
    <property type="match status" value="1"/>
</dbReference>
<sequence>MEGFKNKTVVITGAGSGMGRETALQFAKEGANVVALDLNEKPAEETVAMITSAGGFAKAVVCDVSNRQQVIDTIDQIAEEFGTIDVMFNNAGVPMAPTKTDEVTEELTNLLIDVNLKGVFFGIQAVMPYMQRQSSGVIINTASINGARPRAFNSMYSASKAAVITLTKSLALELAEYGVRVVGVNPVAAETTMLQGFIGDADYDSGKEKYASSVPLGRLAKAEDIANTVLFLASDKASMITGSLIDVDGGRGI</sequence>
<dbReference type="SUPFAM" id="SSF51735">
    <property type="entry name" value="NAD(P)-binding Rossmann-fold domains"/>
    <property type="match status" value="1"/>
</dbReference>
<keyword evidence="5" id="KW-1185">Reference proteome</keyword>
<evidence type="ECO:0000256" key="3">
    <source>
        <dbReference type="ARBA" id="ARBA00023002"/>
    </source>
</evidence>
<evidence type="ECO:0000256" key="2">
    <source>
        <dbReference type="ARBA" id="ARBA00011881"/>
    </source>
</evidence>
<protein>
    <recommendedName>
        <fullName evidence="6">3-ketoacyl-ACP reductase</fullName>
    </recommendedName>
</protein>
<dbReference type="InterPro" id="IPR002347">
    <property type="entry name" value="SDR_fam"/>
</dbReference>